<evidence type="ECO:0000259" key="4">
    <source>
        <dbReference type="PROSITE" id="PS50932"/>
    </source>
</evidence>
<dbReference type="Pfam" id="PF13377">
    <property type="entry name" value="Peripla_BP_3"/>
    <property type="match status" value="1"/>
</dbReference>
<dbReference type="CDD" id="cd01392">
    <property type="entry name" value="HTH_LacI"/>
    <property type="match status" value="1"/>
</dbReference>
<dbReference type="InterPro" id="IPR046335">
    <property type="entry name" value="LacI/GalR-like_sensor"/>
</dbReference>
<dbReference type="AlphaFoldDB" id="A0A4Q7YR15"/>
<dbReference type="PANTHER" id="PTHR30146">
    <property type="entry name" value="LACI-RELATED TRANSCRIPTIONAL REPRESSOR"/>
    <property type="match status" value="1"/>
</dbReference>
<keyword evidence="2" id="KW-0238">DNA-binding</keyword>
<dbReference type="SUPFAM" id="SSF47413">
    <property type="entry name" value="lambda repressor-like DNA-binding domains"/>
    <property type="match status" value="1"/>
</dbReference>
<gene>
    <name evidence="5" type="ORF">BDD14_1542</name>
</gene>
<evidence type="ECO:0000313" key="5">
    <source>
        <dbReference type="EMBL" id="RZU40117.1"/>
    </source>
</evidence>
<dbReference type="InterPro" id="IPR010982">
    <property type="entry name" value="Lambda_DNA-bd_dom_sf"/>
</dbReference>
<dbReference type="EMBL" id="SHKW01000001">
    <property type="protein sequence ID" value="RZU40117.1"/>
    <property type="molecule type" value="Genomic_DNA"/>
</dbReference>
<name>A0A4Q7YR15_9BACT</name>
<sequence>MRSSVLKRRATLQDVAKAAGVGPMTVSRTINGHPYVAEETAKKVREAIRRLDYRPNHAARMLTGKLSRSIGLIVPDISDTFFSVVSHAVQDTARANDYLVWLAASDEDPLIEAAQVEMMTHHPVDGILLVPSDSRNAYLKTIVTGSTPIVTIDRPMEVATSDSVQVENRSGARMAVEHLLQHGHRKIACVAANSHLLTIKERIAGYKESMRRAKVPYLKELNLSNQLSAKAALSKLFAGRSRPDALFTANNASTIWVIEALRDLGIQMGTDVALVGFDDVDFFTLITPSVTAVRQPASELGNVSVRQLLQRINGEFKTSSVRTVLPVTLTIRESCGCKPKNKTAE</sequence>
<dbReference type="InterPro" id="IPR000843">
    <property type="entry name" value="HTH_LacI"/>
</dbReference>
<dbReference type="Pfam" id="PF00356">
    <property type="entry name" value="LacI"/>
    <property type="match status" value="1"/>
</dbReference>
<keyword evidence="6" id="KW-1185">Reference proteome</keyword>
<dbReference type="InterPro" id="IPR028082">
    <property type="entry name" value="Peripla_BP_I"/>
</dbReference>
<dbReference type="GO" id="GO:0000976">
    <property type="term" value="F:transcription cis-regulatory region binding"/>
    <property type="evidence" value="ECO:0007669"/>
    <property type="project" value="TreeGrafter"/>
</dbReference>
<proteinExistence type="predicted"/>
<keyword evidence="1" id="KW-0805">Transcription regulation</keyword>
<evidence type="ECO:0000256" key="1">
    <source>
        <dbReference type="ARBA" id="ARBA00023015"/>
    </source>
</evidence>
<reference evidence="5 6" key="1">
    <citation type="submission" date="2019-02" db="EMBL/GenBank/DDBJ databases">
        <title>Genomic Encyclopedia of Archaeal and Bacterial Type Strains, Phase II (KMG-II): from individual species to whole genera.</title>
        <authorList>
            <person name="Goeker M."/>
        </authorList>
    </citation>
    <scope>NUCLEOTIDE SEQUENCE [LARGE SCALE GENOMIC DNA]</scope>
    <source>
        <strain evidence="5 6">DSM 18101</strain>
    </source>
</reference>
<dbReference type="PROSITE" id="PS50932">
    <property type="entry name" value="HTH_LACI_2"/>
    <property type="match status" value="1"/>
</dbReference>
<feature type="domain" description="HTH lacI-type" evidence="4">
    <location>
        <begin position="10"/>
        <end position="64"/>
    </location>
</feature>
<accession>A0A4Q7YR15</accession>
<dbReference type="PANTHER" id="PTHR30146:SF109">
    <property type="entry name" value="HTH-TYPE TRANSCRIPTIONAL REGULATOR GALS"/>
    <property type="match status" value="1"/>
</dbReference>
<comment type="caution">
    <text evidence="5">The sequence shown here is derived from an EMBL/GenBank/DDBJ whole genome shotgun (WGS) entry which is preliminary data.</text>
</comment>
<protein>
    <submittedName>
        <fullName evidence="5">LacI family transcriptional regulator</fullName>
    </submittedName>
</protein>
<dbReference type="Proteomes" id="UP000292958">
    <property type="component" value="Unassembled WGS sequence"/>
</dbReference>
<dbReference type="SMART" id="SM00354">
    <property type="entry name" value="HTH_LACI"/>
    <property type="match status" value="1"/>
</dbReference>
<dbReference type="GO" id="GO:0003700">
    <property type="term" value="F:DNA-binding transcription factor activity"/>
    <property type="evidence" value="ECO:0007669"/>
    <property type="project" value="TreeGrafter"/>
</dbReference>
<dbReference type="Gene3D" id="1.10.260.40">
    <property type="entry name" value="lambda repressor-like DNA-binding domains"/>
    <property type="match status" value="1"/>
</dbReference>
<keyword evidence="3" id="KW-0804">Transcription</keyword>
<dbReference type="SUPFAM" id="SSF53822">
    <property type="entry name" value="Periplasmic binding protein-like I"/>
    <property type="match status" value="1"/>
</dbReference>
<evidence type="ECO:0000256" key="3">
    <source>
        <dbReference type="ARBA" id="ARBA00023163"/>
    </source>
</evidence>
<dbReference type="Gene3D" id="3.40.50.2300">
    <property type="match status" value="2"/>
</dbReference>
<dbReference type="CDD" id="cd06267">
    <property type="entry name" value="PBP1_LacI_sugar_binding-like"/>
    <property type="match status" value="1"/>
</dbReference>
<evidence type="ECO:0000256" key="2">
    <source>
        <dbReference type="ARBA" id="ARBA00023125"/>
    </source>
</evidence>
<organism evidence="5 6">
    <name type="scientific">Edaphobacter modestus</name>
    <dbReference type="NCBI Taxonomy" id="388466"/>
    <lineage>
        <taxon>Bacteria</taxon>
        <taxon>Pseudomonadati</taxon>
        <taxon>Acidobacteriota</taxon>
        <taxon>Terriglobia</taxon>
        <taxon>Terriglobales</taxon>
        <taxon>Acidobacteriaceae</taxon>
        <taxon>Edaphobacter</taxon>
    </lineage>
</organism>
<evidence type="ECO:0000313" key="6">
    <source>
        <dbReference type="Proteomes" id="UP000292958"/>
    </source>
</evidence>